<evidence type="ECO:0000256" key="4">
    <source>
        <dbReference type="ARBA" id="ARBA00022692"/>
    </source>
</evidence>
<dbReference type="GO" id="GO:0006865">
    <property type="term" value="P:amino acid transport"/>
    <property type="evidence" value="ECO:0007669"/>
    <property type="project" value="UniProtKB-KW"/>
</dbReference>
<accession>A0AAE9SV60</accession>
<comment type="similarity">
    <text evidence="8">Belongs to the binding-protein-dependent transport system permease family. LivHM subfamily.</text>
</comment>
<protein>
    <submittedName>
        <fullName evidence="10">Amino acid ABC transporter permease</fullName>
    </submittedName>
</protein>
<keyword evidence="6 9" id="KW-1133">Transmembrane helix</keyword>
<dbReference type="PANTHER" id="PTHR11795:SF445">
    <property type="entry name" value="AMINO ACID ABC TRANSPORTER PERMEASE PROTEIN"/>
    <property type="match status" value="1"/>
</dbReference>
<comment type="subcellular location">
    <subcellularLocation>
        <location evidence="1">Cell membrane</location>
        <topology evidence="1">Multi-pass membrane protein</topology>
    </subcellularLocation>
</comment>
<keyword evidence="5" id="KW-0029">Amino-acid transport</keyword>
<dbReference type="InterPro" id="IPR001851">
    <property type="entry name" value="ABC_transp_permease"/>
</dbReference>
<evidence type="ECO:0000313" key="11">
    <source>
        <dbReference type="Proteomes" id="UP001058872"/>
    </source>
</evidence>
<feature type="transmembrane region" description="Helical" evidence="9">
    <location>
        <begin position="53"/>
        <end position="70"/>
    </location>
</feature>
<dbReference type="InterPro" id="IPR052157">
    <property type="entry name" value="BCAA_transport_permease"/>
</dbReference>
<evidence type="ECO:0000256" key="5">
    <source>
        <dbReference type="ARBA" id="ARBA00022970"/>
    </source>
</evidence>
<name>A0AAE9SV60_9BRAD</name>
<feature type="transmembrane region" description="Helical" evidence="9">
    <location>
        <begin position="76"/>
        <end position="95"/>
    </location>
</feature>
<organism evidence="10 11">
    <name type="scientific">Bradyrhizobium betae</name>
    <dbReference type="NCBI Taxonomy" id="244734"/>
    <lineage>
        <taxon>Bacteria</taxon>
        <taxon>Pseudomonadati</taxon>
        <taxon>Pseudomonadota</taxon>
        <taxon>Alphaproteobacteria</taxon>
        <taxon>Hyphomicrobiales</taxon>
        <taxon>Nitrobacteraceae</taxon>
        <taxon>Bradyrhizobium</taxon>
    </lineage>
</organism>
<evidence type="ECO:0000313" key="10">
    <source>
        <dbReference type="EMBL" id="UUO66586.1"/>
    </source>
</evidence>
<evidence type="ECO:0000256" key="7">
    <source>
        <dbReference type="ARBA" id="ARBA00023136"/>
    </source>
</evidence>
<feature type="transmembrane region" description="Helical" evidence="9">
    <location>
        <begin position="107"/>
        <end position="128"/>
    </location>
</feature>
<dbReference type="EMBL" id="CP028989">
    <property type="protein sequence ID" value="UUO66586.1"/>
    <property type="molecule type" value="Genomic_DNA"/>
</dbReference>
<gene>
    <name evidence="10" type="ORF">DCM83_16195</name>
</gene>
<dbReference type="Proteomes" id="UP001058872">
    <property type="component" value="Chromosome"/>
</dbReference>
<feature type="transmembrane region" description="Helical" evidence="9">
    <location>
        <begin position="157"/>
        <end position="174"/>
    </location>
</feature>
<dbReference type="PANTHER" id="PTHR11795">
    <property type="entry name" value="BRANCHED-CHAIN AMINO ACID TRANSPORT SYSTEM PERMEASE PROTEIN LIVH"/>
    <property type="match status" value="1"/>
</dbReference>
<dbReference type="Pfam" id="PF02653">
    <property type="entry name" value="BPD_transp_2"/>
    <property type="match status" value="1"/>
</dbReference>
<evidence type="ECO:0000256" key="9">
    <source>
        <dbReference type="SAM" id="Phobius"/>
    </source>
</evidence>
<keyword evidence="7 9" id="KW-0472">Membrane</keyword>
<evidence type="ECO:0000256" key="3">
    <source>
        <dbReference type="ARBA" id="ARBA00022475"/>
    </source>
</evidence>
<evidence type="ECO:0000256" key="8">
    <source>
        <dbReference type="ARBA" id="ARBA00037998"/>
    </source>
</evidence>
<proteinExistence type="inferred from homology"/>
<keyword evidence="2" id="KW-0813">Transport</keyword>
<dbReference type="GO" id="GO:0022857">
    <property type="term" value="F:transmembrane transporter activity"/>
    <property type="evidence" value="ECO:0007669"/>
    <property type="project" value="InterPro"/>
</dbReference>
<evidence type="ECO:0000256" key="6">
    <source>
        <dbReference type="ARBA" id="ARBA00022989"/>
    </source>
</evidence>
<dbReference type="GO" id="GO:0005886">
    <property type="term" value="C:plasma membrane"/>
    <property type="evidence" value="ECO:0007669"/>
    <property type="project" value="UniProtKB-SubCell"/>
</dbReference>
<feature type="transmembrane region" description="Helical" evidence="9">
    <location>
        <begin position="277"/>
        <end position="294"/>
    </location>
</feature>
<feature type="transmembrane region" description="Helical" evidence="9">
    <location>
        <begin position="235"/>
        <end position="265"/>
    </location>
</feature>
<feature type="transmembrane region" description="Helical" evidence="9">
    <location>
        <begin position="203"/>
        <end position="229"/>
    </location>
</feature>
<dbReference type="AlphaFoldDB" id="A0AAE9SV60"/>
<sequence length="301" mass="31956">MRIYFGGRLLTAQAIIQSLASGLLMGLLYGLIAVGLALIFGLMDVTNFAHGEFLMIAMYLSFFLFAFFAIDPLLSAPLVAAALFVFGAVIYLLIVRFAMRAKANAGMVQIFTTFGLAIVMRGLAQYFFTPDYRSIPQSWLGGKTISIAGIFLPEPQLVGALVSIAAFAGLYFFIHRTDFGRAIEATREDPGAVALVGIDKNRVFAFGWGLGAALVGLAGAIMASFFYIYPDVGASFALIAYVTVALGGFGSVFGAFAGGIIVGLVEATTALVLPPSLKSVGIYAVYLLVVFIRPRGLFGSI</sequence>
<feature type="transmembrane region" description="Helical" evidence="9">
    <location>
        <begin position="20"/>
        <end position="41"/>
    </location>
</feature>
<evidence type="ECO:0000256" key="2">
    <source>
        <dbReference type="ARBA" id="ARBA00022448"/>
    </source>
</evidence>
<keyword evidence="4 9" id="KW-0812">Transmembrane</keyword>
<dbReference type="CDD" id="cd06582">
    <property type="entry name" value="TM_PBP1_LivH_like"/>
    <property type="match status" value="1"/>
</dbReference>
<reference evidence="10" key="1">
    <citation type="submission" date="2018-04" db="EMBL/GenBank/DDBJ databases">
        <title>Genomes of Endosymbiotic and Endophytic Bradyrhizobium Publication status.</title>
        <authorList>
            <person name="Guha S."/>
            <person name="Jorrin B."/>
            <person name="Sarkar M."/>
            <person name="Poole P.S."/>
            <person name="DasGupta M."/>
        </authorList>
    </citation>
    <scope>NUCLEOTIDE SEQUENCE</scope>
    <source>
        <strain evidence="10">WBOS16</strain>
    </source>
</reference>
<keyword evidence="3" id="KW-1003">Cell membrane</keyword>
<evidence type="ECO:0000256" key="1">
    <source>
        <dbReference type="ARBA" id="ARBA00004651"/>
    </source>
</evidence>